<accession>A0AAV1SQW9</accession>
<name>A0AAV1SQW9_9ROSI</name>
<protein>
    <submittedName>
        <fullName evidence="1">Uncharacterized protein</fullName>
    </submittedName>
</protein>
<keyword evidence="2" id="KW-1185">Reference proteome</keyword>
<dbReference type="AlphaFoldDB" id="A0AAV1SQW9"/>
<organism evidence="1 2">
    <name type="scientific">Dovyalis caffra</name>
    <dbReference type="NCBI Taxonomy" id="77055"/>
    <lineage>
        <taxon>Eukaryota</taxon>
        <taxon>Viridiplantae</taxon>
        <taxon>Streptophyta</taxon>
        <taxon>Embryophyta</taxon>
        <taxon>Tracheophyta</taxon>
        <taxon>Spermatophyta</taxon>
        <taxon>Magnoliopsida</taxon>
        <taxon>eudicotyledons</taxon>
        <taxon>Gunneridae</taxon>
        <taxon>Pentapetalae</taxon>
        <taxon>rosids</taxon>
        <taxon>fabids</taxon>
        <taxon>Malpighiales</taxon>
        <taxon>Salicaceae</taxon>
        <taxon>Flacourtieae</taxon>
        <taxon>Dovyalis</taxon>
    </lineage>
</organism>
<evidence type="ECO:0000313" key="2">
    <source>
        <dbReference type="Proteomes" id="UP001314170"/>
    </source>
</evidence>
<dbReference type="Proteomes" id="UP001314170">
    <property type="component" value="Unassembled WGS sequence"/>
</dbReference>
<evidence type="ECO:0000313" key="1">
    <source>
        <dbReference type="EMBL" id="CAK7354312.1"/>
    </source>
</evidence>
<reference evidence="1 2" key="1">
    <citation type="submission" date="2024-01" db="EMBL/GenBank/DDBJ databases">
        <authorList>
            <person name="Waweru B."/>
        </authorList>
    </citation>
    <scope>NUCLEOTIDE SEQUENCE [LARGE SCALE GENOMIC DNA]</scope>
</reference>
<gene>
    <name evidence="1" type="ORF">DCAF_LOCUS25172</name>
</gene>
<dbReference type="EMBL" id="CAWUPB010001194">
    <property type="protein sequence ID" value="CAK7354312.1"/>
    <property type="molecule type" value="Genomic_DNA"/>
</dbReference>
<proteinExistence type="predicted"/>
<sequence>MGPKWAEANGADQIQPRQIQCSGVWVQTGKVRSAFRRCDVWAGPGLACPIAQMAKAYKAYDDDGDARRMDSHMRKNSKERYGGAVGIRNVRNEGIKSFVKRYVSEE</sequence>
<comment type="caution">
    <text evidence="1">The sequence shown here is derived from an EMBL/GenBank/DDBJ whole genome shotgun (WGS) entry which is preliminary data.</text>
</comment>